<dbReference type="AlphaFoldDB" id="A0A1B6F4C6"/>
<protein>
    <submittedName>
        <fullName evidence="1">Uncharacterized protein</fullName>
    </submittedName>
</protein>
<name>A0A1B6F4C6_9HEMI</name>
<reference evidence="1" key="1">
    <citation type="submission" date="2015-11" db="EMBL/GenBank/DDBJ databases">
        <title>De novo transcriptome assembly of four potential Pierce s Disease insect vectors from Arizona vineyards.</title>
        <authorList>
            <person name="Tassone E.E."/>
        </authorList>
    </citation>
    <scope>NUCLEOTIDE SEQUENCE</scope>
</reference>
<accession>A0A1B6F4C6</accession>
<dbReference type="EMBL" id="GECZ01025046">
    <property type="protein sequence ID" value="JAS44723.1"/>
    <property type="molecule type" value="Transcribed_RNA"/>
</dbReference>
<dbReference type="PANTHER" id="PTHR37962">
    <property type="entry name" value="MALE STERILE (3) 76CA"/>
    <property type="match status" value="1"/>
</dbReference>
<organism evidence="1">
    <name type="scientific">Cuerna arida</name>
    <dbReference type="NCBI Taxonomy" id="1464854"/>
    <lineage>
        <taxon>Eukaryota</taxon>
        <taxon>Metazoa</taxon>
        <taxon>Ecdysozoa</taxon>
        <taxon>Arthropoda</taxon>
        <taxon>Hexapoda</taxon>
        <taxon>Insecta</taxon>
        <taxon>Pterygota</taxon>
        <taxon>Neoptera</taxon>
        <taxon>Paraneoptera</taxon>
        <taxon>Hemiptera</taxon>
        <taxon>Auchenorrhyncha</taxon>
        <taxon>Membracoidea</taxon>
        <taxon>Cicadellidae</taxon>
        <taxon>Cicadellinae</taxon>
        <taxon>Proconiini</taxon>
        <taxon>Cuerna</taxon>
    </lineage>
</organism>
<dbReference type="PANTHER" id="PTHR37962:SF2">
    <property type="entry name" value="MALE STERILE (3) 76CA"/>
    <property type="match status" value="1"/>
</dbReference>
<proteinExistence type="predicted"/>
<sequence length="223" mass="25165">MTPTTRQKQGLTADKSVKVFWLPKEVSQSHGQDSKACTLIAVLLIHNCYRSKVEFSTDNPSTHLLSTFSQSIEEGNKIYGKLRDEGMLKVKYLNIPEALTAIKPSTVTPVVEWESFFYDGNMQETLYKNLSGNLERWYKRRPPDAKSDANVVVLANLRAVVLLFSQKKGVVTLMDSHGHCPYGAVIALVTSNSLETLCRWYAEQLTRDTGPVLCYELSFIYCM</sequence>
<gene>
    <name evidence="1" type="ORF">g.17674</name>
</gene>
<evidence type="ECO:0000313" key="1">
    <source>
        <dbReference type="EMBL" id="JAS44723.1"/>
    </source>
</evidence>